<accession>A0AAW7XI97</accession>
<dbReference type="RefSeq" id="WP_303550225.1">
    <property type="nucleotide sequence ID" value="NZ_JAUOPG010000005.1"/>
</dbReference>
<dbReference type="PANTHER" id="PTHR30537">
    <property type="entry name" value="HTH-TYPE TRANSCRIPTIONAL REGULATOR"/>
    <property type="match status" value="1"/>
</dbReference>
<gene>
    <name evidence="6" type="ORF">Q4490_09865</name>
</gene>
<reference evidence="6" key="1">
    <citation type="submission" date="2023-07" db="EMBL/GenBank/DDBJ databases">
        <title>Genome content predicts the carbon catabolic preferences of heterotrophic bacteria.</title>
        <authorList>
            <person name="Gralka M."/>
        </authorList>
    </citation>
    <scope>NUCLEOTIDE SEQUENCE</scope>
    <source>
        <strain evidence="6">I2M16</strain>
    </source>
</reference>
<protein>
    <submittedName>
        <fullName evidence="6">LysR family transcriptional regulator</fullName>
    </submittedName>
</protein>
<dbReference type="CDD" id="cd08422">
    <property type="entry name" value="PBP2_CrgA_like"/>
    <property type="match status" value="1"/>
</dbReference>
<keyword evidence="3" id="KW-0238">DNA-binding</keyword>
<dbReference type="InterPro" id="IPR000847">
    <property type="entry name" value="LysR_HTH_N"/>
</dbReference>
<dbReference type="GO" id="GO:0003700">
    <property type="term" value="F:DNA-binding transcription factor activity"/>
    <property type="evidence" value="ECO:0007669"/>
    <property type="project" value="InterPro"/>
</dbReference>
<keyword evidence="2" id="KW-0805">Transcription regulation</keyword>
<organism evidence="6 7">
    <name type="scientific">Neptunomonas phycophila</name>
    <dbReference type="NCBI Taxonomy" id="1572645"/>
    <lineage>
        <taxon>Bacteria</taxon>
        <taxon>Pseudomonadati</taxon>
        <taxon>Pseudomonadota</taxon>
        <taxon>Gammaproteobacteria</taxon>
        <taxon>Oceanospirillales</taxon>
        <taxon>Oceanospirillaceae</taxon>
        <taxon>Neptunomonas</taxon>
    </lineage>
</organism>
<dbReference type="Gene3D" id="1.10.10.10">
    <property type="entry name" value="Winged helix-like DNA-binding domain superfamily/Winged helix DNA-binding domain"/>
    <property type="match status" value="1"/>
</dbReference>
<keyword evidence="4" id="KW-0804">Transcription</keyword>
<dbReference type="InterPro" id="IPR005119">
    <property type="entry name" value="LysR_subst-bd"/>
</dbReference>
<dbReference type="EMBL" id="JAUOPG010000005">
    <property type="protein sequence ID" value="MDO6453872.1"/>
    <property type="molecule type" value="Genomic_DNA"/>
</dbReference>
<evidence type="ECO:0000313" key="6">
    <source>
        <dbReference type="EMBL" id="MDO6453872.1"/>
    </source>
</evidence>
<dbReference type="AlphaFoldDB" id="A0AAW7XI97"/>
<evidence type="ECO:0000256" key="3">
    <source>
        <dbReference type="ARBA" id="ARBA00023125"/>
    </source>
</evidence>
<comment type="similarity">
    <text evidence="1">Belongs to the LysR transcriptional regulatory family.</text>
</comment>
<dbReference type="InterPro" id="IPR058163">
    <property type="entry name" value="LysR-type_TF_proteobact-type"/>
</dbReference>
<dbReference type="GO" id="GO:0003677">
    <property type="term" value="F:DNA binding"/>
    <property type="evidence" value="ECO:0007669"/>
    <property type="project" value="UniProtKB-KW"/>
</dbReference>
<dbReference type="InterPro" id="IPR036388">
    <property type="entry name" value="WH-like_DNA-bd_sf"/>
</dbReference>
<dbReference type="PANTHER" id="PTHR30537:SF5">
    <property type="entry name" value="HTH-TYPE TRANSCRIPTIONAL ACTIVATOR TTDR-RELATED"/>
    <property type="match status" value="1"/>
</dbReference>
<dbReference type="Pfam" id="PF03466">
    <property type="entry name" value="LysR_substrate"/>
    <property type="match status" value="1"/>
</dbReference>
<name>A0AAW7XI97_9GAMM</name>
<dbReference type="Pfam" id="PF00126">
    <property type="entry name" value="HTH_1"/>
    <property type="match status" value="1"/>
</dbReference>
<dbReference type="InterPro" id="IPR036390">
    <property type="entry name" value="WH_DNA-bd_sf"/>
</dbReference>
<dbReference type="Proteomes" id="UP001169862">
    <property type="component" value="Unassembled WGS sequence"/>
</dbReference>
<dbReference type="SUPFAM" id="SSF53850">
    <property type="entry name" value="Periplasmic binding protein-like II"/>
    <property type="match status" value="1"/>
</dbReference>
<feature type="domain" description="HTH lysR-type" evidence="5">
    <location>
        <begin position="1"/>
        <end position="58"/>
    </location>
</feature>
<sequence length="296" mass="32272">MNIDHLALFVRVAALHNISLAGKELGLSPAVASAHMNKLEADLGVRLIHRTTRRVSLSEEGEAFLPHALAVLESTEAARASIGAGNAKPQGRLRIAAPASLGRMHLLPALESFLARYPDLSVDLYLSDSVVDMVEGGFDIAIRDALLHDSSMIARKLAPVKRLVCAAPAYIDQHGEPATPAELVNHQCVNLMGLETWVFQTPDGKQSIKTNNKLRTDNGEAARDACISGLGLTVSSTWCCYDNIQRGELVHVLKDYPLISSTALWAMYPSSRLVAPKVRAFIDYFSDYFTESPYFS</sequence>
<dbReference type="PROSITE" id="PS50931">
    <property type="entry name" value="HTH_LYSR"/>
    <property type="match status" value="1"/>
</dbReference>
<evidence type="ECO:0000256" key="1">
    <source>
        <dbReference type="ARBA" id="ARBA00009437"/>
    </source>
</evidence>
<dbReference type="Gene3D" id="3.40.190.290">
    <property type="match status" value="1"/>
</dbReference>
<dbReference type="SUPFAM" id="SSF46785">
    <property type="entry name" value="Winged helix' DNA-binding domain"/>
    <property type="match status" value="1"/>
</dbReference>
<dbReference type="FunFam" id="3.40.190.290:FF:000001">
    <property type="entry name" value="Transcriptional regulator, LysR family"/>
    <property type="match status" value="1"/>
</dbReference>
<evidence type="ECO:0000259" key="5">
    <source>
        <dbReference type="PROSITE" id="PS50931"/>
    </source>
</evidence>
<evidence type="ECO:0000313" key="7">
    <source>
        <dbReference type="Proteomes" id="UP001169862"/>
    </source>
</evidence>
<comment type="caution">
    <text evidence="6">The sequence shown here is derived from an EMBL/GenBank/DDBJ whole genome shotgun (WGS) entry which is preliminary data.</text>
</comment>
<evidence type="ECO:0000256" key="4">
    <source>
        <dbReference type="ARBA" id="ARBA00023163"/>
    </source>
</evidence>
<evidence type="ECO:0000256" key="2">
    <source>
        <dbReference type="ARBA" id="ARBA00023015"/>
    </source>
</evidence>
<proteinExistence type="inferred from homology"/>
<dbReference type="FunFam" id="1.10.10.10:FF:000001">
    <property type="entry name" value="LysR family transcriptional regulator"/>
    <property type="match status" value="1"/>
</dbReference>